<organism evidence="3 4">
    <name type="scientific">Enterovibrio norvegicus FF-454</name>
    <dbReference type="NCBI Taxonomy" id="1185651"/>
    <lineage>
        <taxon>Bacteria</taxon>
        <taxon>Pseudomonadati</taxon>
        <taxon>Pseudomonadota</taxon>
        <taxon>Gammaproteobacteria</taxon>
        <taxon>Vibrionales</taxon>
        <taxon>Vibrionaceae</taxon>
        <taxon>Enterovibrio</taxon>
    </lineage>
</organism>
<feature type="domain" description="Glycosyltransferase subfamily 4-like N-terminal" evidence="2">
    <location>
        <begin position="16"/>
        <end position="186"/>
    </location>
</feature>
<name>A0A1E5BYV6_9GAMM</name>
<dbReference type="AlphaFoldDB" id="A0A1E5BYV6"/>
<reference evidence="3 4" key="1">
    <citation type="journal article" date="2012" name="Science">
        <title>Ecological populations of bacteria act as socially cohesive units of antibiotic production and resistance.</title>
        <authorList>
            <person name="Cordero O.X."/>
            <person name="Wildschutte H."/>
            <person name="Kirkup B."/>
            <person name="Proehl S."/>
            <person name="Ngo L."/>
            <person name="Hussain F."/>
            <person name="Le Roux F."/>
            <person name="Mincer T."/>
            <person name="Polz M.F."/>
        </authorList>
    </citation>
    <scope>NUCLEOTIDE SEQUENCE [LARGE SCALE GENOMIC DNA]</scope>
    <source>
        <strain evidence="3 4">FF-454</strain>
    </source>
</reference>
<dbReference type="PANTHER" id="PTHR45947">
    <property type="entry name" value="SULFOQUINOVOSYL TRANSFERASE SQD2"/>
    <property type="match status" value="1"/>
</dbReference>
<dbReference type="SUPFAM" id="SSF53756">
    <property type="entry name" value="UDP-Glycosyltransferase/glycogen phosphorylase"/>
    <property type="match status" value="1"/>
</dbReference>
<dbReference type="CDD" id="cd03801">
    <property type="entry name" value="GT4_PimA-like"/>
    <property type="match status" value="1"/>
</dbReference>
<dbReference type="GO" id="GO:0016757">
    <property type="term" value="F:glycosyltransferase activity"/>
    <property type="evidence" value="ECO:0007669"/>
    <property type="project" value="InterPro"/>
</dbReference>
<keyword evidence="4" id="KW-1185">Reference proteome</keyword>
<dbReference type="PANTHER" id="PTHR45947:SF14">
    <property type="entry name" value="SLL1723 PROTEIN"/>
    <property type="match status" value="1"/>
</dbReference>
<dbReference type="InterPro" id="IPR050194">
    <property type="entry name" value="Glycosyltransferase_grp1"/>
</dbReference>
<dbReference type="Gene3D" id="3.40.50.2000">
    <property type="entry name" value="Glycogen Phosphorylase B"/>
    <property type="match status" value="2"/>
</dbReference>
<dbReference type="InterPro" id="IPR001296">
    <property type="entry name" value="Glyco_trans_1"/>
</dbReference>
<dbReference type="Pfam" id="PF13439">
    <property type="entry name" value="Glyco_transf_4"/>
    <property type="match status" value="1"/>
</dbReference>
<dbReference type="Pfam" id="PF00534">
    <property type="entry name" value="Glycos_transf_1"/>
    <property type="match status" value="1"/>
</dbReference>
<dbReference type="Proteomes" id="UP000095039">
    <property type="component" value="Unassembled WGS sequence"/>
</dbReference>
<evidence type="ECO:0000313" key="3">
    <source>
        <dbReference type="EMBL" id="OEE58092.1"/>
    </source>
</evidence>
<accession>A0A1E5BYV6</accession>
<feature type="domain" description="Glycosyl transferase family 1" evidence="1">
    <location>
        <begin position="199"/>
        <end position="358"/>
    </location>
</feature>
<dbReference type="InterPro" id="IPR028098">
    <property type="entry name" value="Glyco_trans_4-like_N"/>
</dbReference>
<gene>
    <name evidence="3" type="ORF">A1OK_16130</name>
</gene>
<dbReference type="RefSeq" id="WP_016962296.1">
    <property type="nucleotide sequence ID" value="NZ_AJWN02000099.1"/>
</dbReference>
<evidence type="ECO:0000259" key="1">
    <source>
        <dbReference type="Pfam" id="PF00534"/>
    </source>
</evidence>
<comment type="caution">
    <text evidence="3">The sequence shown here is derived from an EMBL/GenBank/DDBJ whole genome shotgun (WGS) entry which is preliminary data.</text>
</comment>
<protein>
    <submittedName>
        <fullName evidence="3">Colanic acid biosynthesis glycosyltransferase WcaL</fullName>
    </submittedName>
</protein>
<evidence type="ECO:0000313" key="4">
    <source>
        <dbReference type="Proteomes" id="UP000095039"/>
    </source>
</evidence>
<sequence>MKKVAFIAPTYPVLSETFIQTEVESIKACGHEVMVFAFDINKSEQRFDYDLAEIAQDVDWNLWTQISQRGLLKAMHFVHGQVGLPKRSLFYYGLKLAMQLAEKKVDHVHAHFAQHTAAHAIVAARLLNISCSFVAHGHDVYEAAFDIKNKIEASDFVVAVCQDMLNDFDNVARGNVKLLHCGVTTDKFILRGKQPSSHLRLVFLGRLVEQKGVHHLIEALASLKDRVEFQLDIVGTGDMEEDLIKQVSEHGLSKRVTFLGAKPHDWVKEHLADYDCLVAPFCFSKTGCVDTGPLVLKEAMAVGTPVITTNIMGCKEIVTPETGYLVDEQNVQQLATSLAQFARLTFQERLKMGYHAHKRVVDSFNAYVQAKRLSGWIESV</sequence>
<dbReference type="EMBL" id="AJWN02000099">
    <property type="protein sequence ID" value="OEE58092.1"/>
    <property type="molecule type" value="Genomic_DNA"/>
</dbReference>
<proteinExistence type="predicted"/>
<evidence type="ECO:0000259" key="2">
    <source>
        <dbReference type="Pfam" id="PF13439"/>
    </source>
</evidence>